<gene>
    <name evidence="1" type="ORF">HNR49_001523</name>
</gene>
<evidence type="ECO:0008006" key="3">
    <source>
        <dbReference type="Google" id="ProtNLM"/>
    </source>
</evidence>
<organism evidence="1 2">
    <name type="scientific">Halobacterium salinarum</name>
    <name type="common">Halobacterium halobium</name>
    <dbReference type="NCBI Taxonomy" id="2242"/>
    <lineage>
        <taxon>Archaea</taxon>
        <taxon>Methanobacteriati</taxon>
        <taxon>Methanobacteriota</taxon>
        <taxon>Stenosarchaea group</taxon>
        <taxon>Halobacteria</taxon>
        <taxon>Halobacteriales</taxon>
        <taxon>Halobacteriaceae</taxon>
        <taxon>Halobacterium</taxon>
    </lineage>
</organism>
<dbReference type="EMBL" id="JACHGX010000004">
    <property type="protein sequence ID" value="MBB6090150.1"/>
    <property type="molecule type" value="Genomic_DNA"/>
</dbReference>
<dbReference type="GeneID" id="68693856"/>
<protein>
    <recommendedName>
        <fullName evidence="3">AlkP-core domain protein</fullName>
    </recommendedName>
</protein>
<dbReference type="AlphaFoldDB" id="A0A841HCR0"/>
<dbReference type="Gene3D" id="3.40.720.10">
    <property type="entry name" value="Alkaline Phosphatase, subunit A"/>
    <property type="match status" value="1"/>
</dbReference>
<evidence type="ECO:0000313" key="2">
    <source>
        <dbReference type="Proteomes" id="UP000642919"/>
    </source>
</evidence>
<dbReference type="RefSeq" id="WP_010902761.1">
    <property type="nucleotide sequence ID" value="NZ_JACHGX010000004.1"/>
</dbReference>
<dbReference type="Proteomes" id="UP000642919">
    <property type="component" value="Unassembled WGS sequence"/>
</dbReference>
<evidence type="ECO:0000313" key="1">
    <source>
        <dbReference type="EMBL" id="MBB6090150.1"/>
    </source>
</evidence>
<sequence>MSRWLPQDAVRSGIRNPTAIPKHIKRNVIDELRQQIRLGIATAALPNQADLLAELRRKDSFCLIVLDACRHDHLETLFPLFFEGRVKPTKTVATNTFEYLQYNWPETYAYPYVTAATPVTSEAFEFDGQDSGDGLPQEDLYAYYRGYTPINHFTDLVEVWRDSWDSELRVCPPEPTTRRAIARADDAARMVVHYFQPHAPFIGERRPDLSRERSTIHDENVKIDEDVWDAVKSGSISTSELGQYYSSNLRRVLAAVSKLVSQTQFDRYVLIGDHGEALGEYGGFAHSMDHPLVNKVPWAEVETTKDGCPSMWEYDAPTENETGTGTTRSRLKELGYIE</sequence>
<accession>A0A841HCR0</accession>
<dbReference type="OMA" id="GCRYDLF"/>
<comment type="caution">
    <text evidence="1">The sequence shown here is derived from an EMBL/GenBank/DDBJ whole genome shotgun (WGS) entry which is preliminary data.</text>
</comment>
<dbReference type="InterPro" id="IPR017850">
    <property type="entry name" value="Alkaline_phosphatase_core_sf"/>
</dbReference>
<proteinExistence type="predicted"/>
<reference evidence="1" key="1">
    <citation type="submission" date="2020-08" db="EMBL/GenBank/DDBJ databases">
        <title>Genomic Encyclopedia of Type Strains, Phase IV (KMG-IV): sequencing the most valuable type-strain genomes for metagenomic binning, comparative biology and taxonomic classification.</title>
        <authorList>
            <person name="Goeker M."/>
        </authorList>
    </citation>
    <scope>NUCLEOTIDE SEQUENCE</scope>
    <source>
        <strain evidence="1">DSM 669</strain>
    </source>
</reference>
<name>A0A841HCR0_HALSI</name>